<proteinExistence type="predicted"/>
<organism evidence="3 4">
    <name type="scientific">Taibaiella chishuiensis</name>
    <dbReference type="NCBI Taxonomy" id="1434707"/>
    <lineage>
        <taxon>Bacteria</taxon>
        <taxon>Pseudomonadati</taxon>
        <taxon>Bacteroidota</taxon>
        <taxon>Chitinophagia</taxon>
        <taxon>Chitinophagales</taxon>
        <taxon>Chitinophagaceae</taxon>
        <taxon>Taibaiella</taxon>
    </lineage>
</organism>
<feature type="signal peptide" evidence="1">
    <location>
        <begin position="1"/>
        <end position="29"/>
    </location>
</feature>
<gene>
    <name evidence="3" type="ORF">B0I18_105137</name>
</gene>
<evidence type="ECO:0000259" key="2">
    <source>
        <dbReference type="Pfam" id="PF18962"/>
    </source>
</evidence>
<feature type="chain" id="PRO_5015186475" evidence="1">
    <location>
        <begin position="30"/>
        <end position="847"/>
    </location>
</feature>
<dbReference type="OrthoDB" id="2582440at2"/>
<dbReference type="InterPro" id="IPR026444">
    <property type="entry name" value="Secre_tail"/>
</dbReference>
<evidence type="ECO:0000256" key="1">
    <source>
        <dbReference type="SAM" id="SignalP"/>
    </source>
</evidence>
<dbReference type="EMBL" id="PYGD01000005">
    <property type="protein sequence ID" value="PSK91554.1"/>
    <property type="molecule type" value="Genomic_DNA"/>
</dbReference>
<dbReference type="Gene3D" id="2.60.40.10">
    <property type="entry name" value="Immunoglobulins"/>
    <property type="match status" value="3"/>
</dbReference>
<dbReference type="InterPro" id="IPR013783">
    <property type="entry name" value="Ig-like_fold"/>
</dbReference>
<feature type="domain" description="Secretion system C-terminal sorting" evidence="2">
    <location>
        <begin position="775"/>
        <end position="843"/>
    </location>
</feature>
<dbReference type="Pfam" id="PF18962">
    <property type="entry name" value="Por_Secre_tail"/>
    <property type="match status" value="1"/>
</dbReference>
<comment type="caution">
    <text evidence="3">The sequence shown here is derived from an EMBL/GenBank/DDBJ whole genome shotgun (WGS) entry which is preliminary data.</text>
</comment>
<dbReference type="AlphaFoldDB" id="A0A2P8D2V9"/>
<keyword evidence="1" id="KW-0732">Signal</keyword>
<protein>
    <submittedName>
        <fullName evidence="3">Putative secreted protein (Por secretion system target)</fullName>
    </submittedName>
</protein>
<dbReference type="RefSeq" id="WP_106523453.1">
    <property type="nucleotide sequence ID" value="NZ_PYGD01000005.1"/>
</dbReference>
<dbReference type="NCBIfam" id="TIGR04183">
    <property type="entry name" value="Por_Secre_tail"/>
    <property type="match status" value="1"/>
</dbReference>
<keyword evidence="4" id="KW-1185">Reference proteome</keyword>
<evidence type="ECO:0000313" key="4">
    <source>
        <dbReference type="Proteomes" id="UP000240572"/>
    </source>
</evidence>
<name>A0A2P8D2V9_9BACT</name>
<sequence length="847" mass="88862">MNPTCTLLRLIKTTGTAAILLGIAASASAQNCSVNAGGNATICGSGTTLTGSFSGQAGTGTPTWVFTSGPVTPVIATPNSLTTNVTGMTADGNYTFTLSQACGTGTAQSQVTITAHPKPASFTAGPDRTSVCATTGTTTLAGVIPAGFTGQWRHVNIYSLNRYGTTETTNAQFSSATVATPTFSLINKANHEIDPSYYAILKITSNDGICTYEDTAVVRFIPNPVIHIPASDSRCISTSDPGHYFYLTAAPYFATNTPGAAGTGTTIVLNAVSQPAGANISFDKLDDNLVYLNGVTVQGTYVFNMTVTNSCGSYTTPNMTYVYSGTVPNDVSFQPAGHGAPEQLTIYSFAGSGGEVHCGIANTSTPENFYFSIDPADPATTITDVTPSGIMPPGGAPTVTVSGTGTYNRVATVTPPAGGWRVGTYSFDVYVRNASGNCGQIQNYYIHISDNNRPAFAMPDVSVCYPGNGTIAATVPLPARYQGVVNSSYLQELPGRYNFTVLSKPAGASTPTFTTSNLRTIADSSTVIANLDKTGDYVFRMTVSSGGNSNYGPFLVQEYACSNINGTLQADFTIHVESLINANAGSDQNPGCTQSASLAGNASGAGTGHWATVSAPTGATPVFSGASSPITTVSGLTQSGTYKFTWTITTPLGGCISADTVAVDISCPLPVAWESFNATRWAGNVVLDWATVQEQNNTGFGIERSANGKSWEEIGFVKSLTASGNSNGRLDYRFTDEQPQQGTNYYRIRLTDNDQSYHYSVIRQVQFEGVAGIHIYPNPATDYITVSGLNTGETISLYDATGKLLSSFKATGNNTSVDLQHFRNGIYQLVIITSRGDKLSKKLTLIR</sequence>
<evidence type="ECO:0000313" key="3">
    <source>
        <dbReference type="EMBL" id="PSK91554.1"/>
    </source>
</evidence>
<dbReference type="Proteomes" id="UP000240572">
    <property type="component" value="Unassembled WGS sequence"/>
</dbReference>
<accession>A0A2P8D2V9</accession>
<reference evidence="3 4" key="1">
    <citation type="submission" date="2018-03" db="EMBL/GenBank/DDBJ databases">
        <title>Genomic Encyclopedia of Type Strains, Phase III (KMG-III): the genomes of soil and plant-associated and newly described type strains.</title>
        <authorList>
            <person name="Whitman W."/>
        </authorList>
    </citation>
    <scope>NUCLEOTIDE SEQUENCE [LARGE SCALE GENOMIC DNA]</scope>
    <source>
        <strain evidence="3 4">CGMCC 1.12700</strain>
    </source>
</reference>